<dbReference type="SUPFAM" id="SSF48013">
    <property type="entry name" value="NusB-like"/>
    <property type="match status" value="1"/>
</dbReference>
<dbReference type="Proteomes" id="UP001157017">
    <property type="component" value="Unassembled WGS sequence"/>
</dbReference>
<evidence type="ECO:0000259" key="2">
    <source>
        <dbReference type="Pfam" id="PF01029"/>
    </source>
</evidence>
<feature type="domain" description="NusB/RsmB/TIM44" evidence="2">
    <location>
        <begin position="2"/>
        <end position="35"/>
    </location>
</feature>
<name>A0ABQ6JA82_9ACTN</name>
<dbReference type="Gene3D" id="1.10.940.10">
    <property type="entry name" value="NusB-like"/>
    <property type="match status" value="1"/>
</dbReference>
<sequence length="136" mass="13646">MRVPAHAAVGESVALVRSAVGAGAAGLTNAVLRKVGADDEAGWLARVAPPVADGLAEHLAVVSSHPLWVVRALREALAGRGASDVDDELRALLDADNDRPLVTLVARPGLSDVGEPARGRGAARAVVADGGGAAVR</sequence>
<evidence type="ECO:0000313" key="3">
    <source>
        <dbReference type="EMBL" id="GMA85092.1"/>
    </source>
</evidence>
<dbReference type="InterPro" id="IPR006027">
    <property type="entry name" value="NusB_RsmB_TIM44"/>
</dbReference>
<keyword evidence="1" id="KW-0694">RNA-binding</keyword>
<comment type="caution">
    <text evidence="3">The sequence shown here is derived from an EMBL/GenBank/DDBJ whole genome shotgun (WGS) entry which is preliminary data.</text>
</comment>
<evidence type="ECO:0000313" key="4">
    <source>
        <dbReference type="Proteomes" id="UP001157017"/>
    </source>
</evidence>
<dbReference type="InterPro" id="IPR035926">
    <property type="entry name" value="NusB-like_sf"/>
</dbReference>
<dbReference type="Pfam" id="PF01029">
    <property type="entry name" value="NusB"/>
    <property type="match status" value="1"/>
</dbReference>
<organism evidence="3 4">
    <name type="scientific">Angustibacter aerolatus</name>
    <dbReference type="NCBI Taxonomy" id="1162965"/>
    <lineage>
        <taxon>Bacteria</taxon>
        <taxon>Bacillati</taxon>
        <taxon>Actinomycetota</taxon>
        <taxon>Actinomycetes</taxon>
        <taxon>Kineosporiales</taxon>
        <taxon>Kineosporiaceae</taxon>
    </lineage>
</organism>
<dbReference type="EMBL" id="BSUZ01000001">
    <property type="protein sequence ID" value="GMA85092.1"/>
    <property type="molecule type" value="Genomic_DNA"/>
</dbReference>
<evidence type="ECO:0000256" key="1">
    <source>
        <dbReference type="ARBA" id="ARBA00022884"/>
    </source>
</evidence>
<accession>A0ABQ6JA82</accession>
<gene>
    <name evidence="3" type="ORF">GCM10025868_03420</name>
</gene>
<keyword evidence="4" id="KW-1185">Reference proteome</keyword>
<reference evidence="4" key="1">
    <citation type="journal article" date="2019" name="Int. J. Syst. Evol. Microbiol.">
        <title>The Global Catalogue of Microorganisms (GCM) 10K type strain sequencing project: providing services to taxonomists for standard genome sequencing and annotation.</title>
        <authorList>
            <consortium name="The Broad Institute Genomics Platform"/>
            <consortium name="The Broad Institute Genome Sequencing Center for Infectious Disease"/>
            <person name="Wu L."/>
            <person name="Ma J."/>
        </authorList>
    </citation>
    <scope>NUCLEOTIDE SEQUENCE [LARGE SCALE GENOMIC DNA]</scope>
    <source>
        <strain evidence="4">NBRC 108730</strain>
    </source>
</reference>
<proteinExistence type="predicted"/>
<protein>
    <recommendedName>
        <fullName evidence="2">NusB/RsmB/TIM44 domain-containing protein</fullName>
    </recommendedName>
</protein>